<evidence type="ECO:0000313" key="2">
    <source>
        <dbReference type="EMBL" id="MBF6298201.1"/>
    </source>
</evidence>
<protein>
    <submittedName>
        <fullName evidence="2">Uncharacterized protein</fullName>
    </submittedName>
</protein>
<gene>
    <name evidence="2" type="ORF">IU459_11685</name>
</gene>
<keyword evidence="1" id="KW-0472">Membrane</keyword>
<keyword evidence="1" id="KW-0812">Transmembrane</keyword>
<organism evidence="2 3">
    <name type="scientific">Nocardia amamiensis</name>
    <dbReference type="NCBI Taxonomy" id="404578"/>
    <lineage>
        <taxon>Bacteria</taxon>
        <taxon>Bacillati</taxon>
        <taxon>Actinomycetota</taxon>
        <taxon>Actinomycetes</taxon>
        <taxon>Mycobacteriales</taxon>
        <taxon>Nocardiaceae</taxon>
        <taxon>Nocardia</taxon>
    </lineage>
</organism>
<keyword evidence="1" id="KW-1133">Transmembrane helix</keyword>
<evidence type="ECO:0000313" key="3">
    <source>
        <dbReference type="Proteomes" id="UP000702209"/>
    </source>
</evidence>
<name>A0ABS0CNK7_9NOCA</name>
<proteinExistence type="predicted"/>
<dbReference type="RefSeq" id="WP_195129510.1">
    <property type="nucleotide sequence ID" value="NZ_JADLQX010000007.1"/>
</dbReference>
<dbReference type="Proteomes" id="UP000702209">
    <property type="component" value="Unassembled WGS sequence"/>
</dbReference>
<comment type="caution">
    <text evidence="2">The sequence shown here is derived from an EMBL/GenBank/DDBJ whole genome shotgun (WGS) entry which is preliminary data.</text>
</comment>
<dbReference type="EMBL" id="JADLQX010000007">
    <property type="protein sequence ID" value="MBF6298201.1"/>
    <property type="molecule type" value="Genomic_DNA"/>
</dbReference>
<accession>A0ABS0CNK7</accession>
<evidence type="ECO:0000256" key="1">
    <source>
        <dbReference type="SAM" id="Phobius"/>
    </source>
</evidence>
<sequence>MTSLPAIGNLLVGGGVSTVLVALIVGFFARSTRRSDYARAIVEASGEFADRADRRNEIAEAKLETAYALLDRMRDRLWKFSDLMRAAIPLLQADGHHALARRMQAALDSGMPPPDDPSAG</sequence>
<keyword evidence="3" id="KW-1185">Reference proteome</keyword>
<reference evidence="2 3" key="1">
    <citation type="submission" date="2020-10" db="EMBL/GenBank/DDBJ databases">
        <title>Identification of Nocardia species via Next-generation sequencing and recognition of intraspecies genetic diversity.</title>
        <authorList>
            <person name="Li P."/>
            <person name="Li P."/>
            <person name="Lu B."/>
        </authorList>
    </citation>
    <scope>NUCLEOTIDE SEQUENCE [LARGE SCALE GENOMIC DNA]</scope>
    <source>
        <strain evidence="2 3">BJ06-0157</strain>
    </source>
</reference>
<feature type="transmembrane region" description="Helical" evidence="1">
    <location>
        <begin position="6"/>
        <end position="29"/>
    </location>
</feature>